<feature type="domain" description="Glycoside hydrolase family 31 TIM barrel" evidence="4">
    <location>
        <begin position="1218"/>
        <end position="1304"/>
    </location>
</feature>
<organism evidence="6 7">
    <name type="scientific">Petrolisthes cinctipes</name>
    <name type="common">Flat porcelain crab</name>
    <dbReference type="NCBI Taxonomy" id="88211"/>
    <lineage>
        <taxon>Eukaryota</taxon>
        <taxon>Metazoa</taxon>
        <taxon>Ecdysozoa</taxon>
        <taxon>Arthropoda</taxon>
        <taxon>Crustacea</taxon>
        <taxon>Multicrustacea</taxon>
        <taxon>Malacostraca</taxon>
        <taxon>Eumalacostraca</taxon>
        <taxon>Eucarida</taxon>
        <taxon>Decapoda</taxon>
        <taxon>Pleocyemata</taxon>
        <taxon>Anomura</taxon>
        <taxon>Galatheoidea</taxon>
        <taxon>Porcellanidae</taxon>
        <taxon>Petrolisthes</taxon>
    </lineage>
</organism>
<feature type="compositionally biased region" description="Basic and acidic residues" evidence="2">
    <location>
        <begin position="435"/>
        <end position="502"/>
    </location>
</feature>
<feature type="compositionally biased region" description="Basic and acidic residues" evidence="2">
    <location>
        <begin position="518"/>
        <end position="554"/>
    </location>
</feature>
<dbReference type="Pfam" id="PF01055">
    <property type="entry name" value="Glyco_hydro_31_2nd"/>
    <property type="match status" value="2"/>
</dbReference>
<feature type="domain" description="Glycosyl hydrolase family 31 C-terminal" evidence="5">
    <location>
        <begin position="1320"/>
        <end position="1400"/>
    </location>
</feature>
<dbReference type="InterPro" id="IPR013780">
    <property type="entry name" value="Glyco_hydro_b"/>
</dbReference>
<dbReference type="SUPFAM" id="SSF51011">
    <property type="entry name" value="Glycosyl hydrolase domain"/>
    <property type="match status" value="1"/>
</dbReference>
<feature type="compositionally biased region" description="Basic and acidic residues" evidence="2">
    <location>
        <begin position="577"/>
        <end position="605"/>
    </location>
</feature>
<feature type="compositionally biased region" description="Polar residues" evidence="2">
    <location>
        <begin position="120"/>
        <end position="132"/>
    </location>
</feature>
<feature type="compositionally biased region" description="Low complexity" evidence="2">
    <location>
        <begin position="85"/>
        <end position="119"/>
    </location>
</feature>
<reference evidence="6" key="1">
    <citation type="submission" date="2023-10" db="EMBL/GenBank/DDBJ databases">
        <title>Genome assemblies of two species of porcelain crab, Petrolisthes cinctipes and Petrolisthes manimaculis (Anomura: Porcellanidae).</title>
        <authorList>
            <person name="Angst P."/>
        </authorList>
    </citation>
    <scope>NUCLEOTIDE SEQUENCE</scope>
    <source>
        <strain evidence="6">PB745_01</strain>
        <tissue evidence="6">Gill</tissue>
    </source>
</reference>
<dbReference type="Gene3D" id="3.20.20.80">
    <property type="entry name" value="Glycosidases"/>
    <property type="match status" value="2"/>
</dbReference>
<accession>A0AAE1EZM5</accession>
<dbReference type="SUPFAM" id="SSF51445">
    <property type="entry name" value="(Trans)glycosidases"/>
    <property type="match status" value="1"/>
</dbReference>
<evidence type="ECO:0000256" key="3">
    <source>
        <dbReference type="SAM" id="Phobius"/>
    </source>
</evidence>
<evidence type="ECO:0000313" key="6">
    <source>
        <dbReference type="EMBL" id="KAK3864538.1"/>
    </source>
</evidence>
<feature type="region of interest" description="Disordered" evidence="2">
    <location>
        <begin position="322"/>
        <end position="625"/>
    </location>
</feature>
<feature type="compositionally biased region" description="Low complexity" evidence="2">
    <location>
        <begin position="264"/>
        <end position="274"/>
    </location>
</feature>
<dbReference type="Proteomes" id="UP001286313">
    <property type="component" value="Unassembled WGS sequence"/>
</dbReference>
<dbReference type="PANTHER" id="PTHR43053">
    <property type="entry name" value="GLYCOSIDASE FAMILY 31"/>
    <property type="match status" value="1"/>
</dbReference>
<sequence>MGDNKKRNEWILKSTLSSGDHKRSSSVEILVRPEDVNTTKLIPSRSINSAITPSTTNPVNTTSTTPITNNPSTVVSAIVSPTSNTTVTAPKSVTSTTPSTTSTTNVSTTPSTTQNIPTTASTNPYSMSSTAPSLRGGTSLPYTGPPARYSNPPSIYAAPNLSSSNLFIFEPESPTMNRKFHGNPNNSVYPPCFYSPYKPPETVVNMVPPQNNMTMPVSNTSTPVNPSQPAANVVTNPVAANPSPIGIPRRCSNPTAGNTNEVTNPQAANPNEAPTNPPLRSRLQRMARVPPLTPLMTKKGMEHSSPLGTPIIGSMGHVFCVSTPEVDPENPQALPPLPSTPMKKKPIQECVGDPFDQKRKAMATGSEEGGERGTGGSEDRGGDEPVWQRRLSQLFVPPSDSELQNDKEPEETSLLLPKSTPPLVKKTSHPHTPPTHRDSRKDSSKREVKEKQKRDSKEIQRWEDSSHKRENKDQRWEWEEEKEKEREEVKEKEREREESIERQRKKGRNESDNSFSDYRGDKVEKERLKDEEDLWQEKRWKERSQPLGREERTKRSTTASPRKPKTSRIFFQDDEYDINKRKESDEDIPHFGKWDPESNSDESRRSSSPAGLSEEEEAGGDDYTSWDDTICSNRSSYFKMYYNPRGIIGKSEEKENRLKAALASSHNSLSSLIREKMGQSADPNGGKKTRGDIGLMLLVAVLFIIIVVGISLTTYFYKLHLLELSIFNRLKFLEDPRHLKIYAPGTWEEMLTAHFGSNLPPHSLPHECTNYLLYLEKHNRSLPHHLHTHEDYEDMFCLDWIGLAQLQLLKHPAQDDFQCYTVVWAGENEDFTLRDCLLASGEYGTWWGGGEMTSGGYPITNARVPPTPMVTGKLGRDSWGQLLRHTWLSNTSSLLTLPKDFHGTVSVNHDSSGEVCLETKPNPIDTPATPTMMYKLCTAANLTSLVQHLHYEAVGNRRIVAEATGGLVKHIANPVGKVVAGKIIENRTSGKRREEFKEEVLLRVEERVKHPVWIPWMTPDRPQLTQEAVLKYVDGILEHDFGFWGHILLPPSWQARPGDLVFDAEYFPDPIAMVQKIKLQGFRLALTIHPFVSVETPYFNTGTQEGLWVRQKNSPLPALAQYDEQHPSVIVDFSNSRSKQWFSTQLENINLTYSIDRFHLQPADAHALPAFHEYHMKLPGPDSVLIHFMAAVTRVSLPISTEGTVTPPLPPTFLSLGTGDGSWTELETLVPRVLTLTMLGYPLIDVGPIGGLARAGYVPERELYIRWMEAATFFPAYQVSVLPNIYDEEVTEMAHEYNEIRLTMVIPRYLSQVKEAVTKGTPLVTPLALFAPDDSTAAQISDQFVVGDDLLVAPVSHRGERTRNIYLPQGIWKDRIDGHLRLGGRWLNNYNVPLTKIPHFTLEPVDDFTR</sequence>
<keyword evidence="3" id="KW-0812">Transmembrane</keyword>
<dbReference type="GO" id="GO:0004553">
    <property type="term" value="F:hydrolase activity, hydrolyzing O-glycosyl compounds"/>
    <property type="evidence" value="ECO:0007669"/>
    <property type="project" value="InterPro"/>
</dbReference>
<feature type="compositionally biased region" description="Polar residues" evidence="2">
    <location>
        <begin position="252"/>
        <end position="263"/>
    </location>
</feature>
<dbReference type="InterPro" id="IPR000322">
    <property type="entry name" value="Glyco_hydro_31_TIM"/>
</dbReference>
<feature type="transmembrane region" description="Helical" evidence="3">
    <location>
        <begin position="695"/>
        <end position="717"/>
    </location>
</feature>
<dbReference type="Gene3D" id="2.60.40.1180">
    <property type="entry name" value="Golgi alpha-mannosidase II"/>
    <property type="match status" value="1"/>
</dbReference>
<dbReference type="PANTHER" id="PTHR43053:SF6">
    <property type="entry name" value="SITS-BINDING PROTEIN"/>
    <property type="match status" value="1"/>
</dbReference>
<dbReference type="Pfam" id="PF21365">
    <property type="entry name" value="Glyco_hydro_31_3rd"/>
    <property type="match status" value="1"/>
</dbReference>
<comment type="similarity">
    <text evidence="1">Belongs to the glycosyl hydrolase 31 family.</text>
</comment>
<evidence type="ECO:0000259" key="4">
    <source>
        <dbReference type="Pfam" id="PF01055"/>
    </source>
</evidence>
<feature type="domain" description="Glycoside hydrolase family 31 TIM barrel" evidence="4">
    <location>
        <begin position="1026"/>
        <end position="1160"/>
    </location>
</feature>
<dbReference type="InterPro" id="IPR017853">
    <property type="entry name" value="GH"/>
</dbReference>
<dbReference type="InterPro" id="IPR050985">
    <property type="entry name" value="Alpha-glycosidase_related"/>
</dbReference>
<feature type="region of interest" description="Disordered" evidence="2">
    <location>
        <begin position="48"/>
        <end position="69"/>
    </location>
</feature>
<protein>
    <submittedName>
        <fullName evidence="6">Uncharacterized protein</fullName>
    </submittedName>
</protein>
<feature type="region of interest" description="Disordered" evidence="2">
    <location>
        <begin position="243"/>
        <end position="284"/>
    </location>
</feature>
<keyword evidence="7" id="KW-1185">Reference proteome</keyword>
<feature type="region of interest" description="Disordered" evidence="2">
    <location>
        <begin position="84"/>
        <end position="138"/>
    </location>
</feature>
<dbReference type="InterPro" id="IPR048395">
    <property type="entry name" value="Glyco_hydro_31_C"/>
</dbReference>
<evidence type="ECO:0000259" key="5">
    <source>
        <dbReference type="Pfam" id="PF21365"/>
    </source>
</evidence>
<keyword evidence="3" id="KW-1133">Transmembrane helix</keyword>
<evidence type="ECO:0000256" key="2">
    <source>
        <dbReference type="SAM" id="MobiDB-lite"/>
    </source>
</evidence>
<feature type="compositionally biased region" description="Low complexity" evidence="2">
    <location>
        <begin position="412"/>
        <end position="425"/>
    </location>
</feature>
<evidence type="ECO:0000256" key="1">
    <source>
        <dbReference type="ARBA" id="ARBA00007806"/>
    </source>
</evidence>
<feature type="compositionally biased region" description="Low complexity" evidence="2">
    <location>
        <begin position="51"/>
        <end position="69"/>
    </location>
</feature>
<comment type="caution">
    <text evidence="6">The sequence shown here is derived from an EMBL/GenBank/DDBJ whole genome shotgun (WGS) entry which is preliminary data.</text>
</comment>
<dbReference type="EMBL" id="JAWQEG010003777">
    <property type="protein sequence ID" value="KAK3864538.1"/>
    <property type="molecule type" value="Genomic_DNA"/>
</dbReference>
<dbReference type="CDD" id="cd06592">
    <property type="entry name" value="GH31_NET37"/>
    <property type="match status" value="1"/>
</dbReference>
<gene>
    <name evidence="6" type="ORF">Pcinc_029805</name>
</gene>
<dbReference type="GO" id="GO:0005975">
    <property type="term" value="P:carbohydrate metabolic process"/>
    <property type="evidence" value="ECO:0007669"/>
    <property type="project" value="InterPro"/>
</dbReference>
<feature type="compositionally biased region" description="Basic and acidic residues" evidence="2">
    <location>
        <begin position="377"/>
        <end position="387"/>
    </location>
</feature>
<name>A0AAE1EZM5_PETCI</name>
<proteinExistence type="inferred from homology"/>
<evidence type="ECO:0000313" key="7">
    <source>
        <dbReference type="Proteomes" id="UP001286313"/>
    </source>
</evidence>
<keyword evidence="3" id="KW-0472">Membrane</keyword>